<dbReference type="GO" id="GO:0009505">
    <property type="term" value="C:plant-type cell wall"/>
    <property type="evidence" value="ECO:0000318"/>
    <property type="project" value="GO_Central"/>
</dbReference>
<evidence type="ECO:0000256" key="5">
    <source>
        <dbReference type="ARBA" id="ARBA00022525"/>
    </source>
</evidence>
<dbReference type="Gene3D" id="1.10.520.10">
    <property type="match status" value="1"/>
</dbReference>
<feature type="active site" description="Proton acceptor" evidence="16">
    <location>
        <position position="63"/>
    </location>
</feature>
<dbReference type="Gene3D" id="1.10.420.10">
    <property type="entry name" value="Peroxidase, domain 2"/>
    <property type="match status" value="1"/>
</dbReference>
<comment type="cofactor">
    <cofactor evidence="18 21">
        <name>heme b</name>
        <dbReference type="ChEBI" id="CHEBI:60344"/>
    </cofactor>
    <text evidence="18 21">Binds 1 heme b (iron(II)-protoporphyrin IX) group per subunit.</text>
</comment>
<dbReference type="InterPro" id="IPR000823">
    <property type="entry name" value="Peroxidase_pln"/>
</dbReference>
<reference evidence="23" key="2">
    <citation type="submission" date="2019-01" db="UniProtKB">
        <authorList>
            <consortium name="EnsemblPlants"/>
        </authorList>
    </citation>
    <scope>IDENTIFICATION</scope>
    <source>
        <strain evidence="23">cv. Heinz 1706</strain>
    </source>
</reference>
<keyword evidence="13 20" id="KW-1015">Disulfide bond</keyword>
<evidence type="ECO:0000256" key="10">
    <source>
        <dbReference type="ARBA" id="ARBA00022837"/>
    </source>
</evidence>
<keyword evidence="9 21" id="KW-0732">Signal</keyword>
<keyword evidence="10 18" id="KW-0106">Calcium</keyword>
<keyword evidence="12 18" id="KW-0408">Iron</keyword>
<dbReference type="GO" id="GO:0005576">
    <property type="term" value="C:extracellular region"/>
    <property type="evidence" value="ECO:0007669"/>
    <property type="project" value="UniProtKB-SubCell"/>
</dbReference>
<keyword evidence="14" id="KW-0325">Glycoprotein</keyword>
<feature type="binding site" evidence="18">
    <location>
        <position position="69"/>
    </location>
    <ligand>
        <name>Ca(2+)</name>
        <dbReference type="ChEBI" id="CHEBI:29108"/>
        <label>1</label>
    </ligand>
</feature>
<protein>
    <recommendedName>
        <fullName evidence="4 21">Peroxidase</fullName>
        <ecNumber evidence="4 21">1.11.1.7</ecNumber>
    </recommendedName>
</protein>
<evidence type="ECO:0000256" key="12">
    <source>
        <dbReference type="ARBA" id="ARBA00023004"/>
    </source>
</evidence>
<feature type="binding site" evidence="18">
    <location>
        <position position="64"/>
    </location>
    <ligand>
        <name>Ca(2+)</name>
        <dbReference type="ChEBI" id="CHEBI:29108"/>
        <label>1</label>
    </ligand>
</feature>
<comment type="cofactor">
    <cofactor evidence="18 21">
        <name>Ca(2+)</name>
        <dbReference type="ChEBI" id="CHEBI:29108"/>
    </cofactor>
    <text evidence="18 21">Binds 2 calcium ions per subunit.</text>
</comment>
<dbReference type="FunFam" id="1.10.520.10:FF:000001">
    <property type="entry name" value="Peroxidase"/>
    <property type="match status" value="1"/>
</dbReference>
<comment type="catalytic activity">
    <reaction evidence="1 21">
        <text>2 a phenolic donor + H2O2 = 2 a phenolic radical donor + 2 H2O</text>
        <dbReference type="Rhea" id="RHEA:56136"/>
        <dbReference type="ChEBI" id="CHEBI:15377"/>
        <dbReference type="ChEBI" id="CHEBI:16240"/>
        <dbReference type="ChEBI" id="CHEBI:139520"/>
        <dbReference type="ChEBI" id="CHEBI:139521"/>
        <dbReference type="EC" id="1.11.1.7"/>
    </reaction>
</comment>
<feature type="binding site" evidence="18">
    <location>
        <position position="71"/>
    </location>
    <ligand>
        <name>Ca(2+)</name>
        <dbReference type="ChEBI" id="CHEBI:29108"/>
        <label>1</label>
    </ligand>
</feature>
<dbReference type="InterPro" id="IPR002016">
    <property type="entry name" value="Haem_peroxidase"/>
</dbReference>
<dbReference type="STRING" id="4081.A0A3Q7GMA4"/>
<organism evidence="23">
    <name type="scientific">Solanum lycopersicum</name>
    <name type="common">Tomato</name>
    <name type="synonym">Lycopersicon esculentum</name>
    <dbReference type="NCBI Taxonomy" id="4081"/>
    <lineage>
        <taxon>Eukaryota</taxon>
        <taxon>Viridiplantae</taxon>
        <taxon>Streptophyta</taxon>
        <taxon>Embryophyta</taxon>
        <taxon>Tracheophyta</taxon>
        <taxon>Spermatophyta</taxon>
        <taxon>Magnoliopsida</taxon>
        <taxon>eudicotyledons</taxon>
        <taxon>Gunneridae</taxon>
        <taxon>Pentapetalae</taxon>
        <taxon>asterids</taxon>
        <taxon>lamiids</taxon>
        <taxon>Solanales</taxon>
        <taxon>Solanaceae</taxon>
        <taxon>Solanoideae</taxon>
        <taxon>Solaneae</taxon>
        <taxon>Solanum</taxon>
        <taxon>Solanum subgen. Lycopersicon</taxon>
    </lineage>
</organism>
<evidence type="ECO:0000256" key="20">
    <source>
        <dbReference type="PIRSR" id="PIRSR600823-5"/>
    </source>
</evidence>
<dbReference type="SUPFAM" id="SSF48113">
    <property type="entry name" value="Heme-dependent peroxidases"/>
    <property type="match status" value="1"/>
</dbReference>
<dbReference type="GO" id="GO:0020037">
    <property type="term" value="F:heme binding"/>
    <property type="evidence" value="ECO:0007669"/>
    <property type="project" value="UniProtKB-UniRule"/>
</dbReference>
<feature type="site" description="Transition state stabilizer" evidence="19">
    <location>
        <position position="59"/>
    </location>
</feature>
<evidence type="ECO:0000256" key="21">
    <source>
        <dbReference type="RuleBase" id="RU362060"/>
    </source>
</evidence>
<sequence length="327" mass="35833">MATFVYLCPLILMCMLVSSNAQLQQNFYAKSCPKAEKIILEYVHKHIPNAPSLAAALIRMHFHDCFVRGCDASVLLNFTSSTGNQTEKVGAPNLTLRGFSFIDNVKKIIEDECPGVVSCADIVALVARDSVVVTGGPSWSVPTGRRDGRISNASETLTDIPAPTSNFSTLQNDFAKKGLDLKDLVLLSGAHTIGISHCSSFSTRLYNFTGTFGTEDPSLDSEYAANLKANKCKSINDNTTIVEMDPGSFRTFDLSYYKLLLKRRGLFQSDAALTTSTTTKTYIEQLVAGSLKEFYAEFAQSMEKMGRIEVKTRSDGEIRKHCAVVNS</sequence>
<dbReference type="EnsemblPlants" id="Solyc05g046020.3.1">
    <property type="protein sequence ID" value="Solyc05g046020.3.1"/>
    <property type="gene ID" value="Solyc05g046020.3"/>
</dbReference>
<keyword evidence="7 21" id="KW-0349">Heme</keyword>
<feature type="signal peptide" evidence="21">
    <location>
        <begin position="1"/>
        <end position="21"/>
    </location>
</feature>
<keyword evidence="15 21" id="KW-0376">Hydrogen peroxide</keyword>
<dbReference type="FunCoup" id="A0A3Q7GMA4">
    <property type="interactions" value="172"/>
</dbReference>
<evidence type="ECO:0000256" key="14">
    <source>
        <dbReference type="ARBA" id="ARBA00023180"/>
    </source>
</evidence>
<evidence type="ECO:0000256" key="8">
    <source>
        <dbReference type="ARBA" id="ARBA00022723"/>
    </source>
</evidence>
<feature type="binding site" evidence="18">
    <location>
        <position position="253"/>
    </location>
    <ligand>
        <name>Ca(2+)</name>
        <dbReference type="ChEBI" id="CHEBI:29108"/>
        <label>2</label>
    </ligand>
</feature>
<keyword evidence="24" id="KW-1185">Reference proteome</keyword>
<dbReference type="CDD" id="cd00693">
    <property type="entry name" value="secretory_peroxidase"/>
    <property type="match status" value="1"/>
</dbReference>
<dbReference type="GO" id="GO:0004601">
    <property type="term" value="F:peroxidase activity"/>
    <property type="evidence" value="ECO:0000318"/>
    <property type="project" value="GO_Central"/>
</dbReference>
<feature type="binding site" evidence="18">
    <location>
        <position position="87"/>
    </location>
    <ligand>
        <name>Ca(2+)</name>
        <dbReference type="ChEBI" id="CHEBI:29108"/>
        <label>1</label>
    </ligand>
</feature>
<evidence type="ECO:0000256" key="18">
    <source>
        <dbReference type="PIRSR" id="PIRSR600823-3"/>
    </source>
</evidence>
<comment type="function">
    <text evidence="2">Removal of H(2)O(2), oxidation of toxic reductants, biosynthesis and degradation of lignin, suberization, auxin catabolism, response to environmental stresses such as wounding, pathogen attack and oxidative stress. These functions might be dependent on each isozyme/isoform in each plant tissue.</text>
</comment>
<evidence type="ECO:0000313" key="24">
    <source>
        <dbReference type="Proteomes" id="UP000004994"/>
    </source>
</evidence>
<dbReference type="PRINTS" id="PR00458">
    <property type="entry name" value="PEROXIDASE"/>
</dbReference>
<feature type="binding site" evidence="18">
    <location>
        <position position="245"/>
    </location>
    <ligand>
        <name>Ca(2+)</name>
        <dbReference type="ChEBI" id="CHEBI:29108"/>
        <label>2</label>
    </ligand>
</feature>
<dbReference type="GO" id="GO:0046872">
    <property type="term" value="F:metal ion binding"/>
    <property type="evidence" value="ECO:0007669"/>
    <property type="project" value="UniProtKB-UniRule"/>
</dbReference>
<dbReference type="PaxDb" id="4081-Solyc05g046020.2.1"/>
<evidence type="ECO:0000256" key="17">
    <source>
        <dbReference type="PIRSR" id="PIRSR600823-2"/>
    </source>
</evidence>
<evidence type="ECO:0000256" key="3">
    <source>
        <dbReference type="ARBA" id="ARBA00006873"/>
    </source>
</evidence>
<dbReference type="PROSITE" id="PS50873">
    <property type="entry name" value="PEROXIDASE_4"/>
    <property type="match status" value="1"/>
</dbReference>
<comment type="subcellular location">
    <subcellularLocation>
        <location evidence="21">Secreted</location>
    </subcellularLocation>
</comment>
<keyword evidence="11 21" id="KW-0560">Oxidoreductase</keyword>
<evidence type="ECO:0000256" key="13">
    <source>
        <dbReference type="ARBA" id="ARBA00023157"/>
    </source>
</evidence>
<evidence type="ECO:0000256" key="2">
    <source>
        <dbReference type="ARBA" id="ARBA00002322"/>
    </source>
</evidence>
<accession>A0A3Q7GMA4</accession>
<feature type="binding site" evidence="18">
    <location>
        <position position="192"/>
    </location>
    <ligand>
        <name>Ca(2+)</name>
        <dbReference type="ChEBI" id="CHEBI:29108"/>
        <label>2</label>
    </ligand>
</feature>
<evidence type="ECO:0000256" key="4">
    <source>
        <dbReference type="ARBA" id="ARBA00012313"/>
    </source>
</evidence>
<dbReference type="InParanoid" id="A0A3Q7GMA4"/>
<dbReference type="AlphaFoldDB" id="A0A3Q7GMA4"/>
<feature type="binding site" evidence="17">
    <location>
        <position position="161"/>
    </location>
    <ligand>
        <name>substrate</name>
    </ligand>
</feature>
<keyword evidence="5 21" id="KW-0964">Secreted</keyword>
<dbReference type="Proteomes" id="UP000004994">
    <property type="component" value="Chromosome 5"/>
</dbReference>
<feature type="domain" description="Plant heme peroxidase family profile" evidence="22">
    <location>
        <begin position="22"/>
        <end position="326"/>
    </location>
</feature>
<dbReference type="GO" id="GO:0140825">
    <property type="term" value="F:lactoperoxidase activity"/>
    <property type="evidence" value="ECO:0007669"/>
    <property type="project" value="UniProtKB-EC"/>
</dbReference>
<feature type="disulfide bond" evidence="20">
    <location>
        <begin position="198"/>
        <end position="232"/>
    </location>
</feature>
<dbReference type="GO" id="GO:0042744">
    <property type="term" value="P:hydrogen peroxide catabolic process"/>
    <property type="evidence" value="ECO:0007669"/>
    <property type="project" value="UniProtKB-KW"/>
</dbReference>
<dbReference type="Pfam" id="PF00141">
    <property type="entry name" value="peroxidase"/>
    <property type="match status" value="1"/>
</dbReference>
<keyword evidence="8 18" id="KW-0479">Metal-binding</keyword>
<evidence type="ECO:0000256" key="1">
    <source>
        <dbReference type="ARBA" id="ARBA00000189"/>
    </source>
</evidence>
<dbReference type="InterPro" id="IPR019793">
    <property type="entry name" value="Peroxidases_heam-ligand_BS"/>
</dbReference>
<dbReference type="InterPro" id="IPR033905">
    <property type="entry name" value="Secretory_peroxidase"/>
</dbReference>
<feature type="binding site" description="axial binding residue" evidence="18">
    <location>
        <position position="191"/>
    </location>
    <ligand>
        <name>heme b</name>
        <dbReference type="ChEBI" id="CHEBI:60344"/>
    </ligand>
    <ligandPart>
        <name>Fe</name>
        <dbReference type="ChEBI" id="CHEBI:18248"/>
    </ligandPart>
</feature>
<evidence type="ECO:0000256" key="6">
    <source>
        <dbReference type="ARBA" id="ARBA00022559"/>
    </source>
</evidence>
<feature type="disulfide bond" evidence="20">
    <location>
        <begin position="32"/>
        <end position="113"/>
    </location>
</feature>
<feature type="binding site" evidence="18">
    <location>
        <position position="67"/>
    </location>
    <ligand>
        <name>Ca(2+)</name>
        <dbReference type="ChEBI" id="CHEBI:29108"/>
        <label>1</label>
    </ligand>
</feature>
<evidence type="ECO:0000256" key="11">
    <source>
        <dbReference type="ARBA" id="ARBA00023002"/>
    </source>
</evidence>
<keyword evidence="6 21" id="KW-0575">Peroxidase</keyword>
<dbReference type="OMA" id="MGRINIK"/>
<evidence type="ECO:0000256" key="15">
    <source>
        <dbReference type="ARBA" id="ARBA00023324"/>
    </source>
</evidence>
<evidence type="ECO:0000259" key="22">
    <source>
        <dbReference type="PROSITE" id="PS50873"/>
    </source>
</evidence>
<dbReference type="PANTHER" id="PTHR31235">
    <property type="entry name" value="PEROXIDASE 25-RELATED"/>
    <property type="match status" value="1"/>
</dbReference>
<dbReference type="PROSITE" id="PS00436">
    <property type="entry name" value="PEROXIDASE_2"/>
    <property type="match status" value="1"/>
</dbReference>
<dbReference type="FunFam" id="1.10.420.10:FF:000008">
    <property type="entry name" value="Peroxidase"/>
    <property type="match status" value="1"/>
</dbReference>
<feature type="binding site" evidence="18">
    <location>
        <position position="73"/>
    </location>
    <ligand>
        <name>Ca(2+)</name>
        <dbReference type="ChEBI" id="CHEBI:29108"/>
        <label>1</label>
    </ligand>
</feature>
<dbReference type="PRINTS" id="PR00461">
    <property type="entry name" value="PLPEROXIDASE"/>
</dbReference>
<name>A0A3Q7GMA4_SOLLC</name>
<comment type="similarity">
    <text evidence="21">Belongs to the peroxidase family. Classical plant (class III) peroxidase subfamily.</text>
</comment>
<dbReference type="InterPro" id="IPR010255">
    <property type="entry name" value="Haem_peroxidase_sf"/>
</dbReference>
<dbReference type="InterPro" id="IPR019794">
    <property type="entry name" value="Peroxidases_AS"/>
</dbReference>
<feature type="disulfide bond" evidence="20">
    <location>
        <begin position="119"/>
        <end position="322"/>
    </location>
</feature>
<evidence type="ECO:0000256" key="16">
    <source>
        <dbReference type="PIRSR" id="PIRSR600823-1"/>
    </source>
</evidence>
<feature type="chain" id="PRO_5018376664" description="Peroxidase" evidence="21">
    <location>
        <begin position="22"/>
        <end position="327"/>
    </location>
</feature>
<dbReference type="Gramene" id="Solyc05g046020.3.1">
    <property type="protein sequence ID" value="Solyc05g046020.3.1"/>
    <property type="gene ID" value="Solyc05g046020.3"/>
</dbReference>
<evidence type="ECO:0000256" key="19">
    <source>
        <dbReference type="PIRSR" id="PIRSR600823-4"/>
    </source>
</evidence>
<feature type="disulfide bond" evidence="20">
    <location>
        <begin position="65"/>
        <end position="70"/>
    </location>
</feature>
<gene>
    <name evidence="23" type="primary">LOC101244376</name>
</gene>
<evidence type="ECO:0000313" key="23">
    <source>
        <dbReference type="EnsemblPlants" id="Solyc05g046020.3.1"/>
    </source>
</evidence>
<dbReference type="EC" id="1.11.1.7" evidence="4 21"/>
<comment type="similarity">
    <text evidence="3">Belongs to the peroxidase family. Ascorbate peroxidase subfamily.</text>
</comment>
<dbReference type="GO" id="GO:0006950">
    <property type="term" value="P:response to stress"/>
    <property type="evidence" value="ECO:0000318"/>
    <property type="project" value="GO_Central"/>
</dbReference>
<dbReference type="GO" id="GO:0006979">
    <property type="term" value="P:response to oxidative stress"/>
    <property type="evidence" value="ECO:0007669"/>
    <property type="project" value="UniProtKB-UniRule"/>
</dbReference>
<reference evidence="23" key="1">
    <citation type="journal article" date="2012" name="Nature">
        <title>The tomato genome sequence provides insights into fleshy fruit evolution.</title>
        <authorList>
            <consortium name="Tomato Genome Consortium"/>
        </authorList>
    </citation>
    <scope>NUCLEOTIDE SEQUENCE [LARGE SCALE GENOMIC DNA]</scope>
    <source>
        <strain evidence="23">cv. Heinz 1706</strain>
    </source>
</reference>
<evidence type="ECO:0000256" key="7">
    <source>
        <dbReference type="ARBA" id="ARBA00022617"/>
    </source>
</evidence>
<proteinExistence type="inferred from homology"/>
<evidence type="ECO:0000256" key="9">
    <source>
        <dbReference type="ARBA" id="ARBA00022729"/>
    </source>
</evidence>
<dbReference type="PROSITE" id="PS00435">
    <property type="entry name" value="PEROXIDASE_1"/>
    <property type="match status" value="1"/>
</dbReference>